<dbReference type="GO" id="GO:0008270">
    <property type="term" value="F:zinc ion binding"/>
    <property type="evidence" value="ECO:0007669"/>
    <property type="project" value="UniProtKB-KW"/>
</dbReference>
<accession>A0A9Q1L0L8</accession>
<gene>
    <name evidence="11" type="ORF">Cgig2_006031</name>
</gene>
<dbReference type="SMART" id="SM00184">
    <property type="entry name" value="RING"/>
    <property type="match status" value="1"/>
</dbReference>
<organism evidence="11 12">
    <name type="scientific">Carnegiea gigantea</name>
    <dbReference type="NCBI Taxonomy" id="171969"/>
    <lineage>
        <taxon>Eukaryota</taxon>
        <taxon>Viridiplantae</taxon>
        <taxon>Streptophyta</taxon>
        <taxon>Embryophyta</taxon>
        <taxon>Tracheophyta</taxon>
        <taxon>Spermatophyta</taxon>
        <taxon>Magnoliopsida</taxon>
        <taxon>eudicotyledons</taxon>
        <taxon>Gunneridae</taxon>
        <taxon>Pentapetalae</taxon>
        <taxon>Caryophyllales</taxon>
        <taxon>Cactineae</taxon>
        <taxon>Cactaceae</taxon>
        <taxon>Cactoideae</taxon>
        <taxon>Echinocereeae</taxon>
        <taxon>Carnegiea</taxon>
    </lineage>
</organism>
<dbReference type="EMBL" id="JAKOGI010000005">
    <property type="protein sequence ID" value="KAJ8452226.1"/>
    <property type="molecule type" value="Genomic_DNA"/>
</dbReference>
<dbReference type="GO" id="GO:0005737">
    <property type="term" value="C:cytoplasm"/>
    <property type="evidence" value="ECO:0007669"/>
    <property type="project" value="TreeGrafter"/>
</dbReference>
<evidence type="ECO:0000313" key="12">
    <source>
        <dbReference type="Proteomes" id="UP001153076"/>
    </source>
</evidence>
<sequence length="459" mass="50887">MSVHISQEGISNLNKEDPTMAEVPFLNFPEEDHDGVVEEIVTLDSFPCWSHIHGLDSDSLSLRCHQSSAAAAVIFDGDPSDWIAGSNDRDRKNQVTFVMDLFHQRVEQSDLMGREEFVSEAVNEPNLVEIEENCEVGVNRSLIELGLGLAFDAGIGFDEVCDDDEDDCNCGGSIVSDCGDEFVVARRESGNGNSGGLLSIGGVRVVEINSDSDSDFEEGDGLLGIDLHSEEEDYAADNLNDEDIGIPLCWDSFQLDDHGESNNDFEWEEVDDRVDEREVLSFVAEPDPDEEGSISVLPISGPEEDGNVERGRGLGNLEWEMLMNVDNQGRNLELESDPGPYFSDLDDNSYNSEYELMFGPLADGENPLLAHPPASKSIVDELPTVVVTHEDVLNERALCAVCKDQIEVNAQVKQLPCSHWYHGDCILPWLSIRNTCPVCRYELPTDDPDYEHRRTRRAA</sequence>
<evidence type="ECO:0000256" key="3">
    <source>
        <dbReference type="ARBA" id="ARBA00022679"/>
    </source>
</evidence>
<evidence type="ECO:0000256" key="2">
    <source>
        <dbReference type="ARBA" id="ARBA00012483"/>
    </source>
</evidence>
<evidence type="ECO:0000256" key="8">
    <source>
        <dbReference type="PROSITE-ProRule" id="PRU00175"/>
    </source>
</evidence>
<evidence type="ECO:0000256" key="9">
    <source>
        <dbReference type="SAM" id="MobiDB-lite"/>
    </source>
</evidence>
<dbReference type="EC" id="2.3.2.27" evidence="2"/>
<keyword evidence="6" id="KW-0833">Ubl conjugation pathway</keyword>
<dbReference type="InterPro" id="IPR001841">
    <property type="entry name" value="Znf_RING"/>
</dbReference>
<dbReference type="AlphaFoldDB" id="A0A9Q1L0L8"/>
<feature type="region of interest" description="Disordered" evidence="9">
    <location>
        <begin position="286"/>
        <end position="308"/>
    </location>
</feature>
<dbReference type="Gene3D" id="3.30.40.10">
    <property type="entry name" value="Zinc/RING finger domain, C3HC4 (zinc finger)"/>
    <property type="match status" value="1"/>
</dbReference>
<keyword evidence="7" id="KW-0862">Zinc</keyword>
<dbReference type="OrthoDB" id="8062037at2759"/>
<dbReference type="GO" id="GO:0016567">
    <property type="term" value="P:protein ubiquitination"/>
    <property type="evidence" value="ECO:0007669"/>
    <property type="project" value="TreeGrafter"/>
</dbReference>
<evidence type="ECO:0000256" key="4">
    <source>
        <dbReference type="ARBA" id="ARBA00022723"/>
    </source>
</evidence>
<keyword evidence="12" id="KW-1185">Reference proteome</keyword>
<dbReference type="FunFam" id="3.30.40.10:FF:000022">
    <property type="entry name" value="E3 ubiquitin-protein ligase RING1-like"/>
    <property type="match status" value="1"/>
</dbReference>
<keyword evidence="4" id="KW-0479">Metal-binding</keyword>
<evidence type="ECO:0000256" key="5">
    <source>
        <dbReference type="ARBA" id="ARBA00022771"/>
    </source>
</evidence>
<evidence type="ECO:0000259" key="10">
    <source>
        <dbReference type="PROSITE" id="PS50089"/>
    </source>
</evidence>
<keyword evidence="5 8" id="KW-0863">Zinc-finger</keyword>
<evidence type="ECO:0000256" key="7">
    <source>
        <dbReference type="ARBA" id="ARBA00022833"/>
    </source>
</evidence>
<dbReference type="GO" id="GO:0061630">
    <property type="term" value="F:ubiquitin protein ligase activity"/>
    <property type="evidence" value="ECO:0007669"/>
    <property type="project" value="UniProtKB-EC"/>
</dbReference>
<dbReference type="Proteomes" id="UP001153076">
    <property type="component" value="Unassembled WGS sequence"/>
</dbReference>
<comment type="catalytic activity">
    <reaction evidence="1">
        <text>S-ubiquitinyl-[E2 ubiquitin-conjugating enzyme]-L-cysteine + [acceptor protein]-L-lysine = [E2 ubiquitin-conjugating enzyme]-L-cysteine + N(6)-ubiquitinyl-[acceptor protein]-L-lysine.</text>
        <dbReference type="EC" id="2.3.2.27"/>
    </reaction>
</comment>
<proteinExistence type="predicted"/>
<dbReference type="PROSITE" id="PS50089">
    <property type="entry name" value="ZF_RING_2"/>
    <property type="match status" value="1"/>
</dbReference>
<protein>
    <recommendedName>
        <fullName evidence="2">RING-type E3 ubiquitin transferase</fullName>
        <ecNumber evidence="2">2.3.2.27</ecNumber>
    </recommendedName>
</protein>
<evidence type="ECO:0000313" key="11">
    <source>
        <dbReference type="EMBL" id="KAJ8452226.1"/>
    </source>
</evidence>
<name>A0A9Q1L0L8_9CARY</name>
<dbReference type="SUPFAM" id="SSF57850">
    <property type="entry name" value="RING/U-box"/>
    <property type="match status" value="1"/>
</dbReference>
<dbReference type="InterPro" id="IPR013083">
    <property type="entry name" value="Znf_RING/FYVE/PHD"/>
</dbReference>
<dbReference type="Pfam" id="PF13639">
    <property type="entry name" value="zf-RING_2"/>
    <property type="match status" value="1"/>
</dbReference>
<reference evidence="11" key="1">
    <citation type="submission" date="2022-04" db="EMBL/GenBank/DDBJ databases">
        <title>Carnegiea gigantea Genome sequencing and assembly v2.</title>
        <authorList>
            <person name="Copetti D."/>
            <person name="Sanderson M.J."/>
            <person name="Burquez A."/>
            <person name="Wojciechowski M.F."/>
        </authorList>
    </citation>
    <scope>NUCLEOTIDE SEQUENCE</scope>
    <source>
        <strain evidence="11">SGP5-SGP5p</strain>
        <tissue evidence="11">Aerial part</tissue>
    </source>
</reference>
<dbReference type="PANTHER" id="PTHR15710">
    <property type="entry name" value="E3 UBIQUITIN-PROTEIN LIGASE PRAJA"/>
    <property type="match status" value="1"/>
</dbReference>
<evidence type="ECO:0000256" key="1">
    <source>
        <dbReference type="ARBA" id="ARBA00000900"/>
    </source>
</evidence>
<evidence type="ECO:0000256" key="6">
    <source>
        <dbReference type="ARBA" id="ARBA00022786"/>
    </source>
</evidence>
<keyword evidence="3" id="KW-0808">Transferase</keyword>
<dbReference type="PANTHER" id="PTHR15710:SF108">
    <property type="entry name" value="OS03G0286100 PROTEIN"/>
    <property type="match status" value="1"/>
</dbReference>
<feature type="domain" description="RING-type" evidence="10">
    <location>
        <begin position="399"/>
        <end position="440"/>
    </location>
</feature>
<comment type="caution">
    <text evidence="11">The sequence shown here is derived from an EMBL/GenBank/DDBJ whole genome shotgun (WGS) entry which is preliminary data.</text>
</comment>